<evidence type="ECO:0000313" key="7">
    <source>
        <dbReference type="EMBL" id="PIK57164.1"/>
    </source>
</evidence>
<dbReference type="PANTHER" id="PTHR12300">
    <property type="entry name" value="HVA22-LIKE PROTEINS"/>
    <property type="match status" value="1"/>
</dbReference>
<evidence type="ECO:0000256" key="3">
    <source>
        <dbReference type="ARBA" id="ARBA00022692"/>
    </source>
</evidence>
<dbReference type="STRING" id="307972.A0A2G8LAB8"/>
<organism evidence="7 8">
    <name type="scientific">Stichopus japonicus</name>
    <name type="common">Sea cucumber</name>
    <dbReference type="NCBI Taxonomy" id="307972"/>
    <lineage>
        <taxon>Eukaryota</taxon>
        <taxon>Metazoa</taxon>
        <taxon>Echinodermata</taxon>
        <taxon>Eleutherozoa</taxon>
        <taxon>Echinozoa</taxon>
        <taxon>Holothuroidea</taxon>
        <taxon>Aspidochirotacea</taxon>
        <taxon>Aspidochirotida</taxon>
        <taxon>Stichopodidae</taxon>
        <taxon>Apostichopus</taxon>
    </lineage>
</organism>
<dbReference type="EMBL" id="MRZV01000151">
    <property type="protein sequence ID" value="PIK57164.1"/>
    <property type="molecule type" value="Genomic_DNA"/>
</dbReference>
<keyword evidence="5 6" id="KW-0472">Membrane</keyword>
<reference evidence="7 8" key="1">
    <citation type="journal article" date="2017" name="PLoS Biol.">
        <title>The sea cucumber genome provides insights into morphological evolution and visceral regeneration.</title>
        <authorList>
            <person name="Zhang X."/>
            <person name="Sun L."/>
            <person name="Yuan J."/>
            <person name="Sun Y."/>
            <person name="Gao Y."/>
            <person name="Zhang L."/>
            <person name="Li S."/>
            <person name="Dai H."/>
            <person name="Hamel J.F."/>
            <person name="Liu C."/>
            <person name="Yu Y."/>
            <person name="Liu S."/>
            <person name="Lin W."/>
            <person name="Guo K."/>
            <person name="Jin S."/>
            <person name="Xu P."/>
            <person name="Storey K.B."/>
            <person name="Huan P."/>
            <person name="Zhang T."/>
            <person name="Zhou Y."/>
            <person name="Zhang J."/>
            <person name="Lin C."/>
            <person name="Li X."/>
            <person name="Xing L."/>
            <person name="Huo D."/>
            <person name="Sun M."/>
            <person name="Wang L."/>
            <person name="Mercier A."/>
            <person name="Li F."/>
            <person name="Yang H."/>
            <person name="Xiang J."/>
        </authorList>
    </citation>
    <scope>NUCLEOTIDE SEQUENCE [LARGE SCALE GENOMIC DNA]</scope>
    <source>
        <strain evidence="7">Shaxun</strain>
        <tissue evidence="7">Muscle</tissue>
    </source>
</reference>
<evidence type="ECO:0000256" key="1">
    <source>
        <dbReference type="ARBA" id="ARBA00004141"/>
    </source>
</evidence>
<gene>
    <name evidence="7" type="ORF">BSL78_05916</name>
</gene>
<name>A0A2G8LAB8_STIJA</name>
<keyword evidence="7" id="KW-0675">Receptor</keyword>
<dbReference type="Proteomes" id="UP000230750">
    <property type="component" value="Unassembled WGS sequence"/>
</dbReference>
<comment type="subcellular location">
    <subcellularLocation>
        <location evidence="1 6">Membrane</location>
        <topology evidence="1 6">Multi-pass membrane protein</topology>
    </subcellularLocation>
</comment>
<dbReference type="GO" id="GO:0016020">
    <property type="term" value="C:membrane"/>
    <property type="evidence" value="ECO:0007669"/>
    <property type="project" value="UniProtKB-SubCell"/>
</dbReference>
<protein>
    <recommendedName>
        <fullName evidence="6">Receptor expression-enhancing protein</fullName>
    </recommendedName>
</protein>
<sequence length="152" mass="17247">MADKKSPKFVKALYEKNDFTDFLEVLEKKTTLQREYLLAGFASITLLSLLVGYGTHFVTTLVAITYPCYQTVALIGKSRNDKQDVQWSTYWVIYAVFTLLECASDAIVKFFPFFYLTKVVMLAWCMAPIEANGSNVLHQNVLKRFAGSSKSD</sequence>
<comment type="similarity">
    <text evidence="2 6">Belongs to the DP1 family.</text>
</comment>
<keyword evidence="8" id="KW-1185">Reference proteome</keyword>
<evidence type="ECO:0000256" key="2">
    <source>
        <dbReference type="ARBA" id="ARBA00008573"/>
    </source>
</evidence>
<dbReference type="PANTHER" id="PTHR12300:SF161">
    <property type="entry name" value="RECEPTOR EXPRESSION-ENHANCING PROTEIN"/>
    <property type="match status" value="1"/>
</dbReference>
<evidence type="ECO:0000256" key="5">
    <source>
        <dbReference type="ARBA" id="ARBA00023136"/>
    </source>
</evidence>
<dbReference type="AlphaFoldDB" id="A0A2G8LAB8"/>
<feature type="transmembrane region" description="Helical" evidence="6">
    <location>
        <begin position="91"/>
        <end position="116"/>
    </location>
</feature>
<comment type="caution">
    <text evidence="7">The sequence shown here is derived from an EMBL/GenBank/DDBJ whole genome shotgun (WGS) entry which is preliminary data.</text>
</comment>
<feature type="transmembrane region" description="Helical" evidence="6">
    <location>
        <begin position="36"/>
        <end position="55"/>
    </location>
</feature>
<keyword evidence="4 6" id="KW-1133">Transmembrane helix</keyword>
<accession>A0A2G8LAB8</accession>
<evidence type="ECO:0000256" key="6">
    <source>
        <dbReference type="RuleBase" id="RU362006"/>
    </source>
</evidence>
<keyword evidence="3 6" id="KW-0812">Transmembrane</keyword>
<dbReference type="OrthoDB" id="10009287at2759"/>
<evidence type="ECO:0000256" key="4">
    <source>
        <dbReference type="ARBA" id="ARBA00022989"/>
    </source>
</evidence>
<evidence type="ECO:0000313" key="8">
    <source>
        <dbReference type="Proteomes" id="UP000230750"/>
    </source>
</evidence>
<dbReference type="Pfam" id="PF03134">
    <property type="entry name" value="TB2_DP1_HVA22"/>
    <property type="match status" value="1"/>
</dbReference>
<dbReference type="InterPro" id="IPR004345">
    <property type="entry name" value="TB2_DP1_HVA22"/>
</dbReference>
<proteinExistence type="inferred from homology"/>